<keyword evidence="14" id="KW-1185">Reference proteome</keyword>
<dbReference type="SUPFAM" id="SSF51391">
    <property type="entry name" value="Thiamin phosphate synthase"/>
    <property type="match status" value="1"/>
</dbReference>
<feature type="binding site" evidence="9">
    <location>
        <position position="170"/>
    </location>
    <ligand>
        <name>2-[(2R,5Z)-2-carboxy-4-methylthiazol-5(2H)-ylidene]ethyl phosphate</name>
        <dbReference type="ChEBI" id="CHEBI:62899"/>
    </ligand>
</feature>
<dbReference type="HAMAP" id="MF_00097">
    <property type="entry name" value="TMP_synthase"/>
    <property type="match status" value="1"/>
</dbReference>
<feature type="binding site" evidence="9">
    <location>
        <position position="75"/>
    </location>
    <ligand>
        <name>4-amino-2-methyl-5-(diphosphooxymethyl)pyrimidine</name>
        <dbReference type="ChEBI" id="CHEBI:57841"/>
    </ligand>
</feature>
<dbReference type="GO" id="GO:0004789">
    <property type="term" value="F:thiamine-phosphate diphosphorylase activity"/>
    <property type="evidence" value="ECO:0007669"/>
    <property type="project" value="UniProtKB-EC"/>
</dbReference>
<evidence type="ECO:0000256" key="8">
    <source>
        <dbReference type="ARBA" id="ARBA00047883"/>
    </source>
</evidence>
<evidence type="ECO:0000256" key="5">
    <source>
        <dbReference type="ARBA" id="ARBA00022977"/>
    </source>
</evidence>
<dbReference type="Gene3D" id="3.20.20.70">
    <property type="entry name" value="Aldolase class I"/>
    <property type="match status" value="1"/>
</dbReference>
<evidence type="ECO:0000259" key="12">
    <source>
        <dbReference type="Pfam" id="PF02581"/>
    </source>
</evidence>
<feature type="binding site" evidence="9">
    <location>
        <begin position="43"/>
        <end position="47"/>
    </location>
    <ligand>
        <name>4-amino-2-methyl-5-(diphosphooxymethyl)pyrimidine</name>
        <dbReference type="ChEBI" id="CHEBI:57841"/>
    </ligand>
</feature>
<dbReference type="InterPro" id="IPR022998">
    <property type="entry name" value="ThiamineP_synth_TenI"/>
</dbReference>
<comment type="caution">
    <text evidence="13">The sequence shown here is derived from an EMBL/GenBank/DDBJ whole genome shotgun (WGS) entry which is preliminary data.</text>
</comment>
<protein>
    <recommendedName>
        <fullName evidence="9">Thiamine-phosphate synthase</fullName>
        <shortName evidence="9">TP synthase</shortName>
        <shortName evidence="9">TPS</shortName>
        <ecNumber evidence="9">2.5.1.3</ecNumber>
    </recommendedName>
    <alternativeName>
        <fullName evidence="9">Thiamine-phosphate pyrophosphorylase</fullName>
        <shortName evidence="9">TMP pyrophosphorylase</shortName>
        <shortName evidence="9">TMP-PPase</shortName>
    </alternativeName>
</protein>
<accession>A0ABU4DXV2</accession>
<comment type="catalytic activity">
    <reaction evidence="7 9 10">
        <text>2-(2-carboxy-4-methylthiazol-5-yl)ethyl phosphate + 4-amino-2-methyl-5-(diphosphooxymethyl)pyrimidine + 2 H(+) = thiamine phosphate + CO2 + diphosphate</text>
        <dbReference type="Rhea" id="RHEA:47848"/>
        <dbReference type="ChEBI" id="CHEBI:15378"/>
        <dbReference type="ChEBI" id="CHEBI:16526"/>
        <dbReference type="ChEBI" id="CHEBI:33019"/>
        <dbReference type="ChEBI" id="CHEBI:37575"/>
        <dbReference type="ChEBI" id="CHEBI:57841"/>
        <dbReference type="ChEBI" id="CHEBI:62890"/>
        <dbReference type="EC" id="2.5.1.3"/>
    </reaction>
</comment>
<dbReference type="InterPro" id="IPR013785">
    <property type="entry name" value="Aldolase_TIM"/>
</dbReference>
<dbReference type="InterPro" id="IPR034291">
    <property type="entry name" value="TMP_synthase"/>
</dbReference>
<reference evidence="13 14" key="1">
    <citation type="submission" date="2022-11" db="EMBL/GenBank/DDBJ databases">
        <title>Deinococcus ZS9-10, Low Temperature and Draught-tolerating, UV-resistant Bacteria from Continental Antarctica.</title>
        <authorList>
            <person name="Cheng L."/>
        </authorList>
    </citation>
    <scope>NUCLEOTIDE SEQUENCE [LARGE SCALE GENOMIC DNA]</scope>
    <source>
        <strain evidence="13 14">ZS9-10</strain>
    </source>
</reference>
<proteinExistence type="inferred from homology"/>
<feature type="binding site" evidence="9">
    <location>
        <position position="113"/>
    </location>
    <ligand>
        <name>4-amino-2-methyl-5-(diphosphooxymethyl)pyrimidine</name>
        <dbReference type="ChEBI" id="CHEBI:57841"/>
    </ligand>
</feature>
<dbReference type="Proteomes" id="UP001276150">
    <property type="component" value="Unassembled WGS sequence"/>
</dbReference>
<name>A0ABU4DXV2_9DEIO</name>
<comment type="pathway">
    <text evidence="1 9 11">Cofactor biosynthesis; thiamine diphosphate biosynthesis; thiamine phosphate from 4-amino-2-methyl-5-diphosphomethylpyrimidine and 4-methyl-5-(2-phosphoethyl)-thiazole: step 1/1.</text>
</comment>
<evidence type="ECO:0000256" key="1">
    <source>
        <dbReference type="ARBA" id="ARBA00005165"/>
    </source>
</evidence>
<dbReference type="NCBIfam" id="TIGR00693">
    <property type="entry name" value="thiE"/>
    <property type="match status" value="1"/>
</dbReference>
<gene>
    <name evidence="9 13" type="primary">thiE</name>
    <name evidence="13" type="ORF">ORD21_18155</name>
</gene>
<evidence type="ECO:0000256" key="7">
    <source>
        <dbReference type="ARBA" id="ARBA00047851"/>
    </source>
</evidence>
<keyword evidence="4 9" id="KW-0460">Magnesium</keyword>
<dbReference type="EMBL" id="JAPMIV010000068">
    <property type="protein sequence ID" value="MDV6376519.1"/>
    <property type="molecule type" value="Genomic_DNA"/>
</dbReference>
<feature type="binding site" evidence="9">
    <location>
        <position position="142"/>
    </location>
    <ligand>
        <name>4-amino-2-methyl-5-(diphosphooxymethyl)pyrimidine</name>
        <dbReference type="ChEBI" id="CHEBI:57841"/>
    </ligand>
</feature>
<evidence type="ECO:0000256" key="10">
    <source>
        <dbReference type="RuleBase" id="RU003826"/>
    </source>
</evidence>
<comment type="catalytic activity">
    <reaction evidence="8 9 10">
        <text>2-[(2R,5Z)-2-carboxy-4-methylthiazol-5(2H)-ylidene]ethyl phosphate + 4-amino-2-methyl-5-(diphosphooxymethyl)pyrimidine + 2 H(+) = thiamine phosphate + CO2 + diphosphate</text>
        <dbReference type="Rhea" id="RHEA:47844"/>
        <dbReference type="ChEBI" id="CHEBI:15378"/>
        <dbReference type="ChEBI" id="CHEBI:16526"/>
        <dbReference type="ChEBI" id="CHEBI:33019"/>
        <dbReference type="ChEBI" id="CHEBI:37575"/>
        <dbReference type="ChEBI" id="CHEBI:57841"/>
        <dbReference type="ChEBI" id="CHEBI:62899"/>
        <dbReference type="EC" id="2.5.1.3"/>
    </reaction>
</comment>
<dbReference type="Pfam" id="PF02581">
    <property type="entry name" value="TMP-TENI"/>
    <property type="match status" value="1"/>
</dbReference>
<evidence type="ECO:0000256" key="9">
    <source>
        <dbReference type="HAMAP-Rule" id="MF_00097"/>
    </source>
</evidence>
<feature type="binding site" evidence="9">
    <location>
        <begin position="139"/>
        <end position="141"/>
    </location>
    <ligand>
        <name>2-[(2R,5Z)-2-carboxy-4-methylthiazol-5(2H)-ylidene]ethyl phosphate</name>
        <dbReference type="ChEBI" id="CHEBI:62899"/>
    </ligand>
</feature>
<keyword evidence="3 9" id="KW-0479">Metal-binding</keyword>
<evidence type="ECO:0000256" key="3">
    <source>
        <dbReference type="ARBA" id="ARBA00022723"/>
    </source>
</evidence>
<dbReference type="PANTHER" id="PTHR20857:SF15">
    <property type="entry name" value="THIAMINE-PHOSPHATE SYNTHASE"/>
    <property type="match status" value="1"/>
</dbReference>
<keyword evidence="2 9" id="KW-0808">Transferase</keyword>
<comment type="cofactor">
    <cofactor evidence="9">
        <name>Mg(2+)</name>
        <dbReference type="ChEBI" id="CHEBI:18420"/>
    </cofactor>
    <text evidence="9">Binds 1 Mg(2+) ion per subunit.</text>
</comment>
<dbReference type="RefSeq" id="WP_317641874.1">
    <property type="nucleotide sequence ID" value="NZ_JAPMIV010000068.1"/>
</dbReference>
<feature type="domain" description="Thiamine phosphate synthase/TenI" evidence="12">
    <location>
        <begin position="12"/>
        <end position="193"/>
    </location>
</feature>
<comment type="catalytic activity">
    <reaction evidence="6 9 10">
        <text>4-methyl-5-(2-phosphooxyethyl)-thiazole + 4-amino-2-methyl-5-(diphosphooxymethyl)pyrimidine + H(+) = thiamine phosphate + diphosphate</text>
        <dbReference type="Rhea" id="RHEA:22328"/>
        <dbReference type="ChEBI" id="CHEBI:15378"/>
        <dbReference type="ChEBI" id="CHEBI:33019"/>
        <dbReference type="ChEBI" id="CHEBI:37575"/>
        <dbReference type="ChEBI" id="CHEBI:57841"/>
        <dbReference type="ChEBI" id="CHEBI:58296"/>
        <dbReference type="EC" id="2.5.1.3"/>
    </reaction>
</comment>
<comment type="caution">
    <text evidence="9">Lacks conserved residue(s) required for the propagation of feature annotation.</text>
</comment>
<organism evidence="13 14">
    <name type="scientific">Deinococcus arenicola</name>
    <dbReference type="NCBI Taxonomy" id="2994950"/>
    <lineage>
        <taxon>Bacteria</taxon>
        <taxon>Thermotogati</taxon>
        <taxon>Deinococcota</taxon>
        <taxon>Deinococci</taxon>
        <taxon>Deinococcales</taxon>
        <taxon>Deinococcaceae</taxon>
        <taxon>Deinococcus</taxon>
    </lineage>
</organism>
<sequence>MSLPASRSLGRLYLVATPRADLPEADFIARVAAALDGGVDTLQLRVKDGEARPYIALAEKLRDLAHARNVPLFVNDRLDVALASGADGVHLGQNDLPIGWARRLAPGFPAGLSTHAPPQALGALAELPAYIAAGPVYASPTKPGRAAVGLEYVSRVAALMPDVPWYAIGGIDLTNVEGVVRAGASRVAVVRAVLDAPDPAQAAADFLARLPALEAV</sequence>
<evidence type="ECO:0000313" key="14">
    <source>
        <dbReference type="Proteomes" id="UP001276150"/>
    </source>
</evidence>
<dbReference type="InterPro" id="IPR036206">
    <property type="entry name" value="ThiamineP_synth_sf"/>
</dbReference>
<dbReference type="EC" id="2.5.1.3" evidence="9"/>
<feature type="binding site" evidence="9">
    <location>
        <position position="95"/>
    </location>
    <ligand>
        <name>Mg(2+)</name>
        <dbReference type="ChEBI" id="CHEBI:18420"/>
    </ligand>
</feature>
<comment type="function">
    <text evidence="9">Condenses 4-methyl-5-(beta-hydroxyethyl)thiazole monophosphate (THZ-P) and 2-methyl-4-amino-5-hydroxymethyl pyrimidine pyrophosphate (HMP-PP) to form thiamine monophosphate (TMP).</text>
</comment>
<evidence type="ECO:0000256" key="6">
    <source>
        <dbReference type="ARBA" id="ARBA00047334"/>
    </source>
</evidence>
<evidence type="ECO:0000256" key="11">
    <source>
        <dbReference type="RuleBase" id="RU004253"/>
    </source>
</evidence>
<feature type="binding site" evidence="9">
    <location>
        <position position="76"/>
    </location>
    <ligand>
        <name>Mg(2+)</name>
        <dbReference type="ChEBI" id="CHEBI:18420"/>
    </ligand>
</feature>
<dbReference type="CDD" id="cd00564">
    <property type="entry name" value="TMP_TenI"/>
    <property type="match status" value="1"/>
</dbReference>
<evidence type="ECO:0000256" key="4">
    <source>
        <dbReference type="ARBA" id="ARBA00022842"/>
    </source>
</evidence>
<keyword evidence="5 9" id="KW-0784">Thiamine biosynthesis</keyword>
<dbReference type="PANTHER" id="PTHR20857">
    <property type="entry name" value="THIAMINE-PHOSPHATE PYROPHOSPHORYLASE"/>
    <property type="match status" value="1"/>
</dbReference>
<evidence type="ECO:0000313" key="13">
    <source>
        <dbReference type="EMBL" id="MDV6376519.1"/>
    </source>
</evidence>
<comment type="similarity">
    <text evidence="9 10">Belongs to the thiamine-phosphate synthase family.</text>
</comment>
<evidence type="ECO:0000256" key="2">
    <source>
        <dbReference type="ARBA" id="ARBA00022679"/>
    </source>
</evidence>